<dbReference type="SUPFAM" id="SSF52540">
    <property type="entry name" value="P-loop containing nucleoside triphosphate hydrolases"/>
    <property type="match status" value="1"/>
</dbReference>
<dbReference type="Gene3D" id="3.40.50.10810">
    <property type="entry name" value="Tandem AAA-ATPase domain"/>
    <property type="match status" value="1"/>
</dbReference>
<dbReference type="InterPro" id="IPR027417">
    <property type="entry name" value="P-loop_NTPase"/>
</dbReference>
<protein>
    <recommendedName>
        <fullName evidence="2">Helicase ATP-binding domain-containing protein</fullName>
    </recommendedName>
</protein>
<dbReference type="PROSITE" id="PS51192">
    <property type="entry name" value="HELICASE_ATP_BIND_1"/>
    <property type="match status" value="1"/>
</dbReference>
<feature type="non-terminal residue" evidence="3">
    <location>
        <position position="284"/>
    </location>
</feature>
<organism evidence="3">
    <name type="scientific">marine sediment metagenome</name>
    <dbReference type="NCBI Taxonomy" id="412755"/>
    <lineage>
        <taxon>unclassified sequences</taxon>
        <taxon>metagenomes</taxon>
        <taxon>ecological metagenomes</taxon>
    </lineage>
</organism>
<evidence type="ECO:0000259" key="2">
    <source>
        <dbReference type="PROSITE" id="PS51192"/>
    </source>
</evidence>
<feature type="domain" description="Helicase ATP-binding" evidence="2">
    <location>
        <begin position="104"/>
        <end position="266"/>
    </location>
</feature>
<dbReference type="GO" id="GO:0031297">
    <property type="term" value="P:replication fork processing"/>
    <property type="evidence" value="ECO:0007669"/>
    <property type="project" value="TreeGrafter"/>
</dbReference>
<dbReference type="PANTHER" id="PTHR45766:SF6">
    <property type="entry name" value="SWI_SNF-RELATED MATRIX-ASSOCIATED ACTIN-DEPENDENT REGULATOR OF CHROMATIN SUBFAMILY A-LIKE PROTEIN 1"/>
    <property type="match status" value="1"/>
</dbReference>
<dbReference type="AlphaFoldDB" id="A0A0F9A6S6"/>
<keyword evidence="1" id="KW-0378">Hydrolase</keyword>
<accession>A0A0F9A6S6</accession>
<dbReference type="SMART" id="SM00487">
    <property type="entry name" value="DEXDc"/>
    <property type="match status" value="1"/>
</dbReference>
<proteinExistence type="predicted"/>
<sequence length="284" mass="32057">MDGYIAIAEGKGIEIRWEHPSKVGWQRVLNYVRTIPDARFHRSPDSHWVLPLTRLHAVRAIEMADAFEIAYDPRLHSLAAHKGYDDDPVDHVKGLREYQDVAVTFIRGTEGRALIGDDVGLGKTMEALAYCWTDDIVQRAKRGLVIAPANVIYKWSEEILDPDKRFPWSGQWTVAVLSTSKSPLPDTDWIVMSYAVARLSSPRLLTIDFNCVVLDESHYIKNYKAARTKTVQLLCSDVPHVLALSGTPMPNGRPIELWTTLNLLAPELFPSLWGKQGYGERYCG</sequence>
<gene>
    <name evidence="3" type="ORF">LCGC14_2885260</name>
</gene>
<dbReference type="InterPro" id="IPR014001">
    <property type="entry name" value="Helicase_ATP-bd"/>
</dbReference>
<evidence type="ECO:0000313" key="3">
    <source>
        <dbReference type="EMBL" id="KKK74289.1"/>
    </source>
</evidence>
<dbReference type="EMBL" id="LAZR01056388">
    <property type="protein sequence ID" value="KKK74289.1"/>
    <property type="molecule type" value="Genomic_DNA"/>
</dbReference>
<reference evidence="3" key="1">
    <citation type="journal article" date="2015" name="Nature">
        <title>Complex archaea that bridge the gap between prokaryotes and eukaryotes.</title>
        <authorList>
            <person name="Spang A."/>
            <person name="Saw J.H."/>
            <person name="Jorgensen S.L."/>
            <person name="Zaremba-Niedzwiedzka K."/>
            <person name="Martijn J."/>
            <person name="Lind A.E."/>
            <person name="van Eijk R."/>
            <person name="Schleper C."/>
            <person name="Guy L."/>
            <person name="Ettema T.J."/>
        </authorList>
    </citation>
    <scope>NUCLEOTIDE SEQUENCE</scope>
</reference>
<dbReference type="Pfam" id="PF00176">
    <property type="entry name" value="SNF2-rel_dom"/>
    <property type="match status" value="1"/>
</dbReference>
<evidence type="ECO:0000256" key="1">
    <source>
        <dbReference type="ARBA" id="ARBA00022801"/>
    </source>
</evidence>
<dbReference type="GO" id="GO:0006281">
    <property type="term" value="P:DNA repair"/>
    <property type="evidence" value="ECO:0007669"/>
    <property type="project" value="TreeGrafter"/>
</dbReference>
<dbReference type="InterPro" id="IPR000330">
    <property type="entry name" value="SNF2_N"/>
</dbReference>
<dbReference type="GO" id="GO:0016787">
    <property type="term" value="F:hydrolase activity"/>
    <property type="evidence" value="ECO:0007669"/>
    <property type="project" value="UniProtKB-KW"/>
</dbReference>
<dbReference type="PANTHER" id="PTHR45766">
    <property type="entry name" value="DNA ANNEALING HELICASE AND ENDONUCLEASE ZRANB3 FAMILY MEMBER"/>
    <property type="match status" value="1"/>
</dbReference>
<comment type="caution">
    <text evidence="3">The sequence shown here is derived from an EMBL/GenBank/DDBJ whole genome shotgun (WGS) entry which is preliminary data.</text>
</comment>
<dbReference type="GO" id="GO:0005524">
    <property type="term" value="F:ATP binding"/>
    <property type="evidence" value="ECO:0007669"/>
    <property type="project" value="InterPro"/>
</dbReference>
<name>A0A0F9A6S6_9ZZZZ</name>
<dbReference type="InterPro" id="IPR038718">
    <property type="entry name" value="SNF2-like_sf"/>
</dbReference>